<dbReference type="OrthoDB" id="6774133at2759"/>
<evidence type="ECO:0000259" key="2">
    <source>
        <dbReference type="PROSITE" id="PS50879"/>
    </source>
</evidence>
<sequence length="390" mass="44238">HAVKDINDGGIEVKVTQEDLPGILLYVVPTVFDWGSNSGHTDKRPQINHVPQYPSMDIEMVSEAGQSDHPKLISRHRQKRPTALFGATAVELNEHVASILDRLDNLSETVNRTITNLTEIVNQAVDELMDERRKSNAAHSEVPPWIIPAPTIIIQQHGTKKGSSASTHKQIFMATLEQANPTEVIYTDGSKTDEGVGAALVTSKGTYKFKLNDITSIYTAEQFSILQATNYIKEQTPGKYAICTDSLSTLLLLRKQSNAQPLIREILTNHQRLQSESKEIIYIWSPGHIGIRGNEQADSAARQAIQDGLYDDKVCPDDLKSYIKIKYYQQWQREWHYSSGKLRRIKPTINKWSYPKDLKRREQEILFKMLRTKPIVACRLPTFDPHIFDP</sequence>
<name>A0A653C2V5_CALMS</name>
<proteinExistence type="predicted"/>
<accession>A0A653C2V5</accession>
<dbReference type="EMBL" id="CAACVG010006836">
    <property type="protein sequence ID" value="VEN42095.1"/>
    <property type="molecule type" value="Genomic_DNA"/>
</dbReference>
<keyword evidence="1" id="KW-0175">Coiled coil</keyword>
<feature type="non-terminal residue" evidence="3">
    <location>
        <position position="1"/>
    </location>
</feature>
<dbReference type="InterPro" id="IPR012337">
    <property type="entry name" value="RNaseH-like_sf"/>
</dbReference>
<feature type="domain" description="RNase H type-1" evidence="2">
    <location>
        <begin position="179"/>
        <end position="306"/>
    </location>
</feature>
<dbReference type="CDD" id="cd09276">
    <property type="entry name" value="Rnase_HI_RT_non_LTR"/>
    <property type="match status" value="1"/>
</dbReference>
<dbReference type="Gene3D" id="3.30.420.10">
    <property type="entry name" value="Ribonuclease H-like superfamily/Ribonuclease H"/>
    <property type="match status" value="1"/>
</dbReference>
<dbReference type="GO" id="GO:0003676">
    <property type="term" value="F:nucleic acid binding"/>
    <property type="evidence" value="ECO:0007669"/>
    <property type="project" value="InterPro"/>
</dbReference>
<dbReference type="Proteomes" id="UP000410492">
    <property type="component" value="Unassembled WGS sequence"/>
</dbReference>
<dbReference type="SUPFAM" id="SSF53098">
    <property type="entry name" value="Ribonuclease H-like"/>
    <property type="match status" value="1"/>
</dbReference>
<feature type="non-terminal residue" evidence="3">
    <location>
        <position position="390"/>
    </location>
</feature>
<gene>
    <name evidence="3" type="ORF">CALMAC_LOCUS5695</name>
</gene>
<feature type="coiled-coil region" evidence="1">
    <location>
        <begin position="89"/>
        <end position="134"/>
    </location>
</feature>
<dbReference type="AlphaFoldDB" id="A0A653C2V5"/>
<evidence type="ECO:0000313" key="4">
    <source>
        <dbReference type="Proteomes" id="UP000410492"/>
    </source>
</evidence>
<dbReference type="PROSITE" id="PS50879">
    <property type="entry name" value="RNASE_H_1"/>
    <property type="match status" value="1"/>
</dbReference>
<dbReference type="InterPro" id="IPR002156">
    <property type="entry name" value="RNaseH_domain"/>
</dbReference>
<dbReference type="InterPro" id="IPR036397">
    <property type="entry name" value="RNaseH_sf"/>
</dbReference>
<dbReference type="GO" id="GO:0004523">
    <property type="term" value="F:RNA-DNA hybrid ribonuclease activity"/>
    <property type="evidence" value="ECO:0007669"/>
    <property type="project" value="InterPro"/>
</dbReference>
<dbReference type="Pfam" id="PF00075">
    <property type="entry name" value="RNase_H"/>
    <property type="match status" value="1"/>
</dbReference>
<evidence type="ECO:0000313" key="3">
    <source>
        <dbReference type="EMBL" id="VEN42095.1"/>
    </source>
</evidence>
<reference evidence="3 4" key="1">
    <citation type="submission" date="2019-01" db="EMBL/GenBank/DDBJ databases">
        <authorList>
            <person name="Sayadi A."/>
        </authorList>
    </citation>
    <scope>NUCLEOTIDE SEQUENCE [LARGE SCALE GENOMIC DNA]</scope>
</reference>
<keyword evidence="4" id="KW-1185">Reference proteome</keyword>
<organism evidence="3 4">
    <name type="scientific">Callosobruchus maculatus</name>
    <name type="common">Southern cowpea weevil</name>
    <name type="synonym">Pulse bruchid</name>
    <dbReference type="NCBI Taxonomy" id="64391"/>
    <lineage>
        <taxon>Eukaryota</taxon>
        <taxon>Metazoa</taxon>
        <taxon>Ecdysozoa</taxon>
        <taxon>Arthropoda</taxon>
        <taxon>Hexapoda</taxon>
        <taxon>Insecta</taxon>
        <taxon>Pterygota</taxon>
        <taxon>Neoptera</taxon>
        <taxon>Endopterygota</taxon>
        <taxon>Coleoptera</taxon>
        <taxon>Polyphaga</taxon>
        <taxon>Cucujiformia</taxon>
        <taxon>Chrysomeloidea</taxon>
        <taxon>Chrysomelidae</taxon>
        <taxon>Bruchinae</taxon>
        <taxon>Bruchini</taxon>
        <taxon>Callosobruchus</taxon>
    </lineage>
</organism>
<protein>
    <recommendedName>
        <fullName evidence="2">RNase H type-1 domain-containing protein</fullName>
    </recommendedName>
</protein>
<evidence type="ECO:0000256" key="1">
    <source>
        <dbReference type="SAM" id="Coils"/>
    </source>
</evidence>